<name>A0A829VMK9_9FIRM</name>
<proteinExistence type="predicted"/>
<dbReference type="EMBL" id="BJLB01000001">
    <property type="protein sequence ID" value="GEA35052.1"/>
    <property type="molecule type" value="Genomic_DNA"/>
</dbReference>
<gene>
    <name evidence="1" type="ORF">Ccl03g_07650</name>
</gene>
<comment type="caution">
    <text evidence="1">The sequence shown here is derived from an EMBL/GenBank/DDBJ whole genome shotgun (WGS) entry which is preliminary data.</text>
</comment>
<dbReference type="Proteomes" id="UP000315200">
    <property type="component" value="Unassembled WGS sequence"/>
</dbReference>
<evidence type="ECO:0000313" key="2">
    <source>
        <dbReference type="Proteomes" id="UP000315200"/>
    </source>
</evidence>
<sequence length="51" mass="5820">MRCEEVSATAALLGHTEDVNERYYTYDISGIEEKTEIILRINAEMSNLGNR</sequence>
<reference evidence="1 2" key="1">
    <citation type="submission" date="2019-06" db="EMBL/GenBank/DDBJ databases">
        <title>Draft genome sequence of [Clostridium] clostridioforme NBRC 113352.</title>
        <authorList>
            <person name="Miura T."/>
            <person name="Furukawa M."/>
            <person name="Shimamura M."/>
            <person name="Ohyama Y."/>
            <person name="Yamazoe A."/>
            <person name="Kawasaki H."/>
        </authorList>
    </citation>
    <scope>NUCLEOTIDE SEQUENCE [LARGE SCALE GENOMIC DNA]</scope>
    <source>
        <strain evidence="1 2">NBRC 113352</strain>
    </source>
</reference>
<organism evidence="1 2">
    <name type="scientific">Enterocloster clostridioformis</name>
    <dbReference type="NCBI Taxonomy" id="1531"/>
    <lineage>
        <taxon>Bacteria</taxon>
        <taxon>Bacillati</taxon>
        <taxon>Bacillota</taxon>
        <taxon>Clostridia</taxon>
        <taxon>Lachnospirales</taxon>
        <taxon>Lachnospiraceae</taxon>
        <taxon>Enterocloster</taxon>
    </lineage>
</organism>
<evidence type="ECO:0000313" key="1">
    <source>
        <dbReference type="EMBL" id="GEA35052.1"/>
    </source>
</evidence>
<dbReference type="AlphaFoldDB" id="A0A829VMK9"/>
<dbReference type="RefSeq" id="WP_243870652.1">
    <property type="nucleotide sequence ID" value="NZ_JAAIND010000068.1"/>
</dbReference>
<accession>A0A829VMK9</accession>
<protein>
    <submittedName>
        <fullName evidence="1">Uncharacterized protein</fullName>
    </submittedName>
</protein>